<keyword evidence="2" id="KW-0804">Transcription</keyword>
<dbReference type="InterPro" id="IPR041916">
    <property type="entry name" value="Anti_sigma_zinc_sf"/>
</dbReference>
<name>A0A1V0A4Y8_9ACTN</name>
<dbReference type="EMBL" id="CP017717">
    <property type="protein sequence ID" value="AQZ65270.1"/>
    <property type="molecule type" value="Genomic_DNA"/>
</dbReference>
<sequence length="118" mass="12076">MEEGSLGCTDVLALATDYLDEALPPARHRTVGEHLDACRDCSAWLAQLLATIAALGCLRDGIITRPVLTALRDSFSRRKGQPAGTCPTAVGDGGADGKAAGTGGGERRGGGTDENPRG</sequence>
<dbReference type="KEGG" id="noa:BKM31_30915"/>
<reference evidence="6" key="1">
    <citation type="journal article" date="2017" name="Med. Chem. Commun.">
        <title>Nonomuraea sp. ATCC 55076 harbours the largest actinomycete chromosome to date and the kistamicin biosynthetic gene cluster.</title>
        <authorList>
            <person name="Nazari B."/>
            <person name="Forneris C.C."/>
            <person name="Gibson M.I."/>
            <person name="Moon K."/>
            <person name="Schramma K.R."/>
            <person name="Seyedsayamdost M.R."/>
        </authorList>
    </citation>
    <scope>NUCLEOTIDE SEQUENCE [LARGE SCALE GENOMIC DNA]</scope>
    <source>
        <strain evidence="6">ATCC 55076</strain>
    </source>
</reference>
<evidence type="ECO:0000256" key="1">
    <source>
        <dbReference type="ARBA" id="ARBA00023015"/>
    </source>
</evidence>
<dbReference type="AlphaFoldDB" id="A0A1V0A4Y8"/>
<organism evidence="5 6">
    <name type="scientific">[Actinomadura] parvosata subsp. kistnae</name>
    <dbReference type="NCBI Taxonomy" id="1909395"/>
    <lineage>
        <taxon>Bacteria</taxon>
        <taxon>Bacillati</taxon>
        <taxon>Actinomycetota</taxon>
        <taxon>Actinomycetes</taxon>
        <taxon>Streptosporangiales</taxon>
        <taxon>Streptosporangiaceae</taxon>
        <taxon>Nonomuraea</taxon>
    </lineage>
</organism>
<evidence type="ECO:0000313" key="6">
    <source>
        <dbReference type="Proteomes" id="UP000190797"/>
    </source>
</evidence>
<dbReference type="OrthoDB" id="129419at2"/>
<feature type="region of interest" description="Disordered" evidence="3">
    <location>
        <begin position="76"/>
        <end position="118"/>
    </location>
</feature>
<dbReference type="STRING" id="1909395.BKM31_30915"/>
<dbReference type="InterPro" id="IPR027383">
    <property type="entry name" value="Znf_put"/>
</dbReference>
<dbReference type="Gene3D" id="1.10.10.1320">
    <property type="entry name" value="Anti-sigma factor, zinc-finger domain"/>
    <property type="match status" value="1"/>
</dbReference>
<feature type="domain" description="Putative zinc-finger" evidence="4">
    <location>
        <begin position="8"/>
        <end position="41"/>
    </location>
</feature>
<feature type="compositionally biased region" description="Gly residues" evidence="3">
    <location>
        <begin position="91"/>
        <end position="104"/>
    </location>
</feature>
<evidence type="ECO:0000256" key="3">
    <source>
        <dbReference type="SAM" id="MobiDB-lite"/>
    </source>
</evidence>
<keyword evidence="6" id="KW-1185">Reference proteome</keyword>
<feature type="compositionally biased region" description="Basic and acidic residues" evidence="3">
    <location>
        <begin position="105"/>
        <end position="118"/>
    </location>
</feature>
<dbReference type="RefSeq" id="WP_080041522.1">
    <property type="nucleotide sequence ID" value="NZ_CP017717.1"/>
</dbReference>
<dbReference type="Pfam" id="PF13490">
    <property type="entry name" value="zf-HC2"/>
    <property type="match status" value="1"/>
</dbReference>
<evidence type="ECO:0000313" key="5">
    <source>
        <dbReference type="EMBL" id="AQZ65270.1"/>
    </source>
</evidence>
<evidence type="ECO:0000259" key="4">
    <source>
        <dbReference type="Pfam" id="PF13490"/>
    </source>
</evidence>
<accession>A0A1V0A4Y8</accession>
<proteinExistence type="predicted"/>
<protein>
    <recommendedName>
        <fullName evidence="4">Putative zinc-finger domain-containing protein</fullName>
    </recommendedName>
</protein>
<keyword evidence="1" id="KW-0805">Transcription regulation</keyword>
<dbReference type="Proteomes" id="UP000190797">
    <property type="component" value="Chromosome"/>
</dbReference>
<gene>
    <name evidence="5" type="ORF">BKM31_30915</name>
</gene>
<evidence type="ECO:0000256" key="2">
    <source>
        <dbReference type="ARBA" id="ARBA00023163"/>
    </source>
</evidence>